<protein>
    <submittedName>
        <fullName evidence="3">LEA protein</fullName>
    </submittedName>
</protein>
<comment type="similarity">
    <text evidence="1">Belongs to the plant dehydrin family.</text>
</comment>
<dbReference type="PANTHER" id="PTHR33346">
    <property type="entry name" value="DEHYDRIN XERO 2-RELATED"/>
    <property type="match status" value="1"/>
</dbReference>
<sequence length="310" mass="33986">MAHFQNEYGAAHSTDAYGDVIRKDEYGNVIPTDENGNPIRHSGTTLQGGQQQQQQQRHDLYTEYDGQGGGRNKGLKEKITENIPGVGNNDHRNDTSSATTDAYGSVIRKDEYGNVNPTDEHGNPIRHSGTTLQGGQQQQQQRHDLSTEYDGQGGGRNKGLKEKLTENIPGVGNNDHRNNTSSATRDAYGNVSRKDEYGNVIPMDEHGNTIRHSGTTLQGGQQQQQHQRHDLSTEYDGQGGGRNKGLKESVTENIPGVGNKDHRNDTSSATTTTPTTTAGRYGTGEQAQLNQHAEKKGVMEKIKEKVHRCM</sequence>
<name>M9WSH6_JUGRE</name>
<proteinExistence type="evidence at transcript level"/>
<dbReference type="GO" id="GO:0009415">
    <property type="term" value="P:response to water"/>
    <property type="evidence" value="ECO:0007669"/>
    <property type="project" value="InterPro"/>
</dbReference>
<evidence type="ECO:0000313" key="3">
    <source>
        <dbReference type="EMBL" id="AGJ94410.1"/>
    </source>
</evidence>
<feature type="region of interest" description="Disordered" evidence="2">
    <location>
        <begin position="1"/>
        <end position="298"/>
    </location>
</feature>
<feature type="compositionally biased region" description="Basic and acidic residues" evidence="2">
    <location>
        <begin position="107"/>
        <end position="123"/>
    </location>
</feature>
<reference evidence="3" key="1">
    <citation type="submission" date="2013-01" db="EMBL/GenBank/DDBJ databases">
        <title>Cloning and functional analysis of a novel DHN gene in Juglans regia.</title>
        <authorList>
            <person name="Xu L."/>
            <person name="Liu Q.Z."/>
            <person name="Chen X."/>
            <person name="Wei H.R."/>
            <person name="Zong X.J."/>
            <person name="Wang J.W."/>
        </authorList>
    </citation>
    <scope>NUCLEOTIDE SEQUENCE</scope>
</reference>
<evidence type="ECO:0000256" key="2">
    <source>
        <dbReference type="SAM" id="MobiDB-lite"/>
    </source>
</evidence>
<feature type="compositionally biased region" description="Basic and acidic residues" evidence="2">
    <location>
        <begin position="192"/>
        <end position="208"/>
    </location>
</feature>
<dbReference type="EMBL" id="KC503062">
    <property type="protein sequence ID" value="AGJ94410.1"/>
    <property type="molecule type" value="mRNA"/>
</dbReference>
<accession>M9WSH6</accession>
<dbReference type="InterPro" id="IPR000167">
    <property type="entry name" value="Dehydrin"/>
</dbReference>
<dbReference type="PANTHER" id="PTHR33346:SF42">
    <property type="entry name" value="DEHYDRIN XERO 1"/>
    <property type="match status" value="1"/>
</dbReference>
<organism evidence="3">
    <name type="scientific">Juglans regia</name>
    <name type="common">English walnut</name>
    <dbReference type="NCBI Taxonomy" id="51240"/>
    <lineage>
        <taxon>Eukaryota</taxon>
        <taxon>Viridiplantae</taxon>
        <taxon>Streptophyta</taxon>
        <taxon>Embryophyta</taxon>
        <taxon>Tracheophyta</taxon>
        <taxon>Spermatophyta</taxon>
        <taxon>Magnoliopsida</taxon>
        <taxon>eudicotyledons</taxon>
        <taxon>Gunneridae</taxon>
        <taxon>Pentapetalae</taxon>
        <taxon>rosids</taxon>
        <taxon>fabids</taxon>
        <taxon>Fagales</taxon>
        <taxon>Juglandaceae</taxon>
        <taxon>Juglans</taxon>
    </lineage>
</organism>
<dbReference type="AlphaFoldDB" id="M9WSH6"/>
<gene>
    <name evidence="3" type="primary">DHN2</name>
</gene>
<dbReference type="Pfam" id="PF00257">
    <property type="entry name" value="Dehydrin"/>
    <property type="match status" value="1"/>
</dbReference>
<evidence type="ECO:0000256" key="1">
    <source>
        <dbReference type="ARBA" id="ARBA00008403"/>
    </source>
</evidence>
<feature type="compositionally biased region" description="Low complexity" evidence="2">
    <location>
        <begin position="266"/>
        <end position="278"/>
    </location>
</feature>